<reference evidence="2" key="1">
    <citation type="submission" date="2022-03" db="EMBL/GenBank/DDBJ databases">
        <title>Streptomyces 7R015 and 7R016 isolated from Barleria lupulina in Thailand.</title>
        <authorList>
            <person name="Kanchanasin P."/>
            <person name="Phongsopitanun W."/>
            <person name="Tanasupawat S."/>
        </authorList>
    </citation>
    <scope>NUCLEOTIDE SEQUENCE</scope>
    <source>
        <strain evidence="2">7R015</strain>
    </source>
</reference>
<proteinExistence type="predicted"/>
<sequence length="616" mass="66507">MSLDDLITPVGADDMAKFTGKGGKAAGINYDVPLPGAYDWRRIVPLAFPGAVFTDFARRSGTSLLQLGVVKGDDGRLTGIDRDKLVQLYRRTMPVTAKPSLRLVAEVGGDVNPLLGGAVAARGLDTPQGTESVRDKLIARRQLNAEPEDVPLQRTRIDSYLEKLADREAAVTVPANQATATITVPAPGLGDSVVPVTVDPVASVAPRLALVETWELRSFLGDYGLGRTLQTFSLLPGERQTITVETWRSAAATREDATSVFESADSAAQTRFTSSLLNESGAAQQDQGGWALSVSSSSKGGAHFLGLVDLETRLDTSFAANHQEASQRWASSVSQTARDHAAQVNNSRRQSAESTSQVSTASGATSTIVREISNTNLRRVLNFVFRELNQTYETHIVLRDIKVAFFNGRLGSAEIVALPDLGRLLERHVVEGERAEVAAKILSLCAERIDADGDLVTTLQVGRNPRGVKYDWKTAPLGDDGRVVPQHADPFEGGARWRFRPVKVVDGREQELDGVVMDRTDVVLRTDNLVVEALLGQADALDPYAAALQALDLVNRQSETAARDGETRRTTDALGLVLAQKEDQRIDAWQKLFPDEPDIEVVPVAAVSHNGDESHG</sequence>
<dbReference type="EMBL" id="JALDAY010000015">
    <property type="protein sequence ID" value="MCI3277369.1"/>
    <property type="molecule type" value="Genomic_DNA"/>
</dbReference>
<evidence type="ECO:0000256" key="1">
    <source>
        <dbReference type="SAM" id="MobiDB-lite"/>
    </source>
</evidence>
<dbReference type="RefSeq" id="WP_242774985.1">
    <property type="nucleotide sequence ID" value="NZ_JALDAY010000015.1"/>
</dbReference>
<feature type="compositionally biased region" description="Polar residues" evidence="1">
    <location>
        <begin position="343"/>
        <end position="360"/>
    </location>
</feature>
<comment type="caution">
    <text evidence="2">The sequence shown here is derived from an EMBL/GenBank/DDBJ whole genome shotgun (WGS) entry which is preliminary data.</text>
</comment>
<protein>
    <submittedName>
        <fullName evidence="2">Uncharacterized protein</fullName>
    </submittedName>
</protein>
<accession>A0ABS9YJJ3</accession>
<feature type="region of interest" description="Disordered" evidence="1">
    <location>
        <begin position="329"/>
        <end position="360"/>
    </location>
</feature>
<name>A0ABS9YJJ3_9ACTN</name>
<gene>
    <name evidence="2" type="ORF">MQP27_40510</name>
</gene>
<dbReference type="Proteomes" id="UP001165269">
    <property type="component" value="Unassembled WGS sequence"/>
</dbReference>
<evidence type="ECO:0000313" key="2">
    <source>
        <dbReference type="EMBL" id="MCI3277369.1"/>
    </source>
</evidence>
<keyword evidence="3" id="KW-1185">Reference proteome</keyword>
<organism evidence="2 3">
    <name type="scientific">Streptomyces cylindrosporus</name>
    <dbReference type="NCBI Taxonomy" id="2927583"/>
    <lineage>
        <taxon>Bacteria</taxon>
        <taxon>Bacillati</taxon>
        <taxon>Actinomycetota</taxon>
        <taxon>Actinomycetes</taxon>
        <taxon>Kitasatosporales</taxon>
        <taxon>Streptomycetaceae</taxon>
        <taxon>Streptomyces</taxon>
    </lineage>
</organism>
<evidence type="ECO:0000313" key="3">
    <source>
        <dbReference type="Proteomes" id="UP001165269"/>
    </source>
</evidence>